<evidence type="ECO:0000313" key="3">
    <source>
        <dbReference type="Proteomes" id="UP000604273"/>
    </source>
</evidence>
<name>A0A8H4WS60_9HYPO</name>
<reference evidence="2" key="2">
    <citation type="submission" date="2020-05" db="EMBL/GenBank/DDBJ databases">
        <authorList>
            <person name="Kim H.-S."/>
            <person name="Proctor R.H."/>
            <person name="Brown D.W."/>
        </authorList>
    </citation>
    <scope>NUCLEOTIDE SEQUENCE</scope>
    <source>
        <strain evidence="2">NRRL 45417</strain>
    </source>
</reference>
<proteinExistence type="predicted"/>
<reference evidence="2" key="1">
    <citation type="journal article" date="2020" name="BMC Genomics">
        <title>Correction to: Identification and distribution of gene clusters required for synthesis of sphingolipid metabolism inhibitors in diverse species of the filamentous fungus Fusarium.</title>
        <authorList>
            <person name="Kim H.S."/>
            <person name="Lohmar J.M."/>
            <person name="Busman M."/>
            <person name="Brown D.W."/>
            <person name="Naumann T.A."/>
            <person name="Divon H.H."/>
            <person name="Lysoe E."/>
            <person name="Uhlig S."/>
            <person name="Proctor R.H."/>
        </authorList>
    </citation>
    <scope>NUCLEOTIDE SEQUENCE</scope>
    <source>
        <strain evidence="2">NRRL 45417</strain>
    </source>
</reference>
<protein>
    <recommendedName>
        <fullName evidence="1">2EXR domain-containing protein</fullName>
    </recommendedName>
</protein>
<sequence length="262" mass="30399">MLQIIQKLFKRQSRKSDSEPQGAFHRFTQLPQEIQNLIWSYALCADAPRAYFVDVKSFFGRPREVKLIHSIPKSLGDFPLPPDSNPESDYDLMRVCRSSYQEISRCWTLYRPRVPTKMILDNSHDNATRVKELSSLFIDAASDLIIIEGWYRAATERDAWLAGIPRFVPLWAEGPFRGLEAIKRLAIPVEIMSGIDSWYMEGLEDVFPGLQTVYLYIQPIDIVPLKSRRRRIPVDFCAAEPPQRFRARGRIFYVICPEKMRG</sequence>
<comment type="caution">
    <text evidence="2">The sequence shown here is derived from an EMBL/GenBank/DDBJ whole genome shotgun (WGS) entry which is preliminary data.</text>
</comment>
<evidence type="ECO:0000259" key="1">
    <source>
        <dbReference type="Pfam" id="PF20150"/>
    </source>
</evidence>
<dbReference type="Pfam" id="PF20150">
    <property type="entry name" value="2EXR"/>
    <property type="match status" value="1"/>
</dbReference>
<dbReference type="AlphaFoldDB" id="A0A8H4WS60"/>
<organism evidence="2 3">
    <name type="scientific">Fusarium gaditjirri</name>
    <dbReference type="NCBI Taxonomy" id="282569"/>
    <lineage>
        <taxon>Eukaryota</taxon>
        <taxon>Fungi</taxon>
        <taxon>Dikarya</taxon>
        <taxon>Ascomycota</taxon>
        <taxon>Pezizomycotina</taxon>
        <taxon>Sordariomycetes</taxon>
        <taxon>Hypocreomycetidae</taxon>
        <taxon>Hypocreales</taxon>
        <taxon>Nectriaceae</taxon>
        <taxon>Fusarium</taxon>
        <taxon>Fusarium nisikadoi species complex</taxon>
    </lineage>
</organism>
<evidence type="ECO:0000313" key="2">
    <source>
        <dbReference type="EMBL" id="KAF4947930.1"/>
    </source>
</evidence>
<keyword evidence="3" id="KW-1185">Reference proteome</keyword>
<accession>A0A8H4WS60</accession>
<dbReference type="InterPro" id="IPR045518">
    <property type="entry name" value="2EXR"/>
</dbReference>
<feature type="domain" description="2EXR" evidence="1">
    <location>
        <begin position="24"/>
        <end position="111"/>
    </location>
</feature>
<dbReference type="OrthoDB" id="5062243at2759"/>
<gene>
    <name evidence="2" type="ORF">FGADI_10090</name>
</gene>
<dbReference type="EMBL" id="JABFAI010000274">
    <property type="protein sequence ID" value="KAF4947930.1"/>
    <property type="molecule type" value="Genomic_DNA"/>
</dbReference>
<dbReference type="Proteomes" id="UP000604273">
    <property type="component" value="Unassembled WGS sequence"/>
</dbReference>